<protein>
    <submittedName>
        <fullName evidence="3">Uncharacterized protein LOC127747437</fullName>
    </submittedName>
</protein>
<feature type="compositionally biased region" description="Basic and acidic residues" evidence="1">
    <location>
        <begin position="179"/>
        <end position="192"/>
    </location>
</feature>
<name>A0A9C6TIN6_ARADU</name>
<reference evidence="2" key="1">
    <citation type="journal article" date="2016" name="Nat. Genet.">
        <title>The genome sequences of Arachis duranensis and Arachis ipaensis, the diploid ancestors of cultivated peanut.</title>
        <authorList>
            <person name="Bertioli D.J."/>
            <person name="Cannon S.B."/>
            <person name="Froenicke L."/>
            <person name="Huang G."/>
            <person name="Farmer A.D."/>
            <person name="Cannon E.K."/>
            <person name="Liu X."/>
            <person name="Gao D."/>
            <person name="Clevenger J."/>
            <person name="Dash S."/>
            <person name="Ren L."/>
            <person name="Moretzsohn M.C."/>
            <person name="Shirasawa K."/>
            <person name="Huang W."/>
            <person name="Vidigal B."/>
            <person name="Abernathy B."/>
            <person name="Chu Y."/>
            <person name="Niederhuth C.E."/>
            <person name="Umale P."/>
            <person name="Araujo A.C."/>
            <person name="Kozik A."/>
            <person name="Kim K.D."/>
            <person name="Burow M.D."/>
            <person name="Varshney R.K."/>
            <person name="Wang X."/>
            <person name="Zhang X."/>
            <person name="Barkley N."/>
            <person name="Guimaraes P.M."/>
            <person name="Isobe S."/>
            <person name="Guo B."/>
            <person name="Liao B."/>
            <person name="Stalker H.T."/>
            <person name="Schmitz R.J."/>
            <person name="Scheffler B.E."/>
            <person name="Leal-Bertioli S.C."/>
            <person name="Xun X."/>
            <person name="Jackson S.A."/>
            <person name="Michelmore R."/>
            <person name="Ozias-Akins P."/>
        </authorList>
    </citation>
    <scope>NUCLEOTIDE SEQUENCE [LARGE SCALE GENOMIC DNA]</scope>
    <source>
        <strain evidence="2">cv. V14167</strain>
    </source>
</reference>
<feature type="region of interest" description="Disordered" evidence="1">
    <location>
        <begin position="1"/>
        <end position="44"/>
    </location>
</feature>
<dbReference type="InterPro" id="IPR025322">
    <property type="entry name" value="PADRE_dom"/>
</dbReference>
<dbReference type="Proteomes" id="UP000515211">
    <property type="component" value="Chromosome 5"/>
</dbReference>
<feature type="compositionally biased region" description="Basic residues" evidence="1">
    <location>
        <begin position="220"/>
        <end position="229"/>
    </location>
</feature>
<gene>
    <name evidence="3" type="primary">LOC127747437</name>
</gene>
<dbReference type="PANTHER" id="PTHR33052">
    <property type="entry name" value="DUF4228 DOMAIN PROTEIN-RELATED"/>
    <property type="match status" value="1"/>
</dbReference>
<feature type="compositionally biased region" description="Polar residues" evidence="1">
    <location>
        <begin position="164"/>
        <end position="174"/>
    </location>
</feature>
<evidence type="ECO:0000313" key="3">
    <source>
        <dbReference type="RefSeq" id="XP_052117266.1"/>
    </source>
</evidence>
<accession>A0A9C6TIN6</accession>
<feature type="region of interest" description="Disordered" evidence="1">
    <location>
        <begin position="122"/>
        <end position="236"/>
    </location>
</feature>
<dbReference type="RefSeq" id="XP_052117266.1">
    <property type="nucleotide sequence ID" value="XM_052261306.1"/>
</dbReference>
<organism evidence="2 3">
    <name type="scientific">Arachis duranensis</name>
    <name type="common">Wild peanut</name>
    <dbReference type="NCBI Taxonomy" id="130453"/>
    <lineage>
        <taxon>Eukaryota</taxon>
        <taxon>Viridiplantae</taxon>
        <taxon>Streptophyta</taxon>
        <taxon>Embryophyta</taxon>
        <taxon>Tracheophyta</taxon>
        <taxon>Spermatophyta</taxon>
        <taxon>Magnoliopsida</taxon>
        <taxon>eudicotyledons</taxon>
        <taxon>Gunneridae</taxon>
        <taxon>Pentapetalae</taxon>
        <taxon>rosids</taxon>
        <taxon>fabids</taxon>
        <taxon>Fabales</taxon>
        <taxon>Fabaceae</taxon>
        <taxon>Papilionoideae</taxon>
        <taxon>50 kb inversion clade</taxon>
        <taxon>dalbergioids sensu lato</taxon>
        <taxon>Dalbergieae</taxon>
        <taxon>Pterocarpus clade</taxon>
        <taxon>Arachis</taxon>
    </lineage>
</organism>
<feature type="compositionally biased region" description="Basic residues" evidence="1">
    <location>
        <begin position="22"/>
        <end position="39"/>
    </location>
</feature>
<evidence type="ECO:0000313" key="2">
    <source>
        <dbReference type="Proteomes" id="UP000515211"/>
    </source>
</evidence>
<dbReference type="AlphaFoldDB" id="A0A9C6TIN6"/>
<dbReference type="GeneID" id="127747437"/>
<proteinExistence type="predicted"/>
<dbReference type="KEGG" id="adu:127747437"/>
<evidence type="ECO:0000256" key="1">
    <source>
        <dbReference type="SAM" id="MobiDB-lite"/>
    </source>
</evidence>
<sequence length="260" mass="29026">MLKLFTHSLGRAESSAPDRDHKKSKSQVKKKGNNKRGTKAKVSPDVSLTSNDFVVRIVHKGGQQEVYQRALPASKLMRKYPGMCVASPEVFKDPHQSVLGPDQVLLLGHKYIMISPRDVHKLKRKHAQQGEDEENNAPAIQGLSPAEEVTRDSPCGHQTRESSNKASNEANGAQGQEMMETKKSLSPDRGIEEVQGGGPAQEPHGYAKVYFSSPKDKSIKHTRRRKGIKNKPFVSPLPKNRVYRVFDWQPRLPPIQELSP</sequence>
<reference evidence="3" key="2">
    <citation type="submission" date="2025-08" db="UniProtKB">
        <authorList>
            <consortium name="RefSeq"/>
        </authorList>
    </citation>
    <scope>IDENTIFICATION</scope>
    <source>
        <tissue evidence="3">Whole plant</tissue>
    </source>
</reference>
<dbReference type="Pfam" id="PF14009">
    <property type="entry name" value="PADRE"/>
    <property type="match status" value="1"/>
</dbReference>
<keyword evidence="2" id="KW-1185">Reference proteome</keyword>